<dbReference type="STRING" id="1462526.BN990_04272"/>
<dbReference type="Proteomes" id="UP000028875">
    <property type="component" value="Unassembled WGS sequence"/>
</dbReference>
<dbReference type="AlphaFoldDB" id="A0A024QH57"/>
<proteinExistence type="predicted"/>
<reference evidence="2" key="2">
    <citation type="submission" date="2014-05" db="EMBL/GenBank/DDBJ databases">
        <title>Draft genome sequence of Virgibacillus massiliensis Vm-5.</title>
        <authorList>
            <person name="Khelaifia S."/>
            <person name="Croce O."/>
            <person name="Lagier J.C."/>
            <person name="Raoult D."/>
        </authorList>
    </citation>
    <scope>NUCLEOTIDE SEQUENCE [LARGE SCALE GENOMIC DNA]</scope>
    <source>
        <strain evidence="2">Vm-5</strain>
    </source>
</reference>
<reference evidence="1 2" key="1">
    <citation type="submission" date="2014-03" db="EMBL/GenBank/DDBJ databases">
        <authorList>
            <person name="Urmite Genomes U."/>
        </authorList>
    </citation>
    <scope>NUCLEOTIDE SEQUENCE [LARGE SCALE GENOMIC DNA]</scope>
    <source>
        <strain evidence="1 2">Vm-5</strain>
    </source>
</reference>
<sequence>MLSIFKRGVLVQLFMTELDYHYFKLGCFCIGYINKPSSDNHVRKINILKEEVIQDLGERRLLLKKSC</sequence>
<name>A0A024QH57_9BACI</name>
<comment type="caution">
    <text evidence="1">The sequence shown here is derived from an EMBL/GenBank/DDBJ whole genome shotgun (WGS) entry which is preliminary data.</text>
</comment>
<protein>
    <submittedName>
        <fullName evidence="1">Uncharacterized protein</fullName>
    </submittedName>
</protein>
<evidence type="ECO:0000313" key="2">
    <source>
        <dbReference type="Proteomes" id="UP000028875"/>
    </source>
</evidence>
<organism evidence="1 2">
    <name type="scientific">Virgibacillus massiliensis</name>
    <dbReference type="NCBI Taxonomy" id="1462526"/>
    <lineage>
        <taxon>Bacteria</taxon>
        <taxon>Bacillati</taxon>
        <taxon>Bacillota</taxon>
        <taxon>Bacilli</taxon>
        <taxon>Bacillales</taxon>
        <taxon>Bacillaceae</taxon>
        <taxon>Virgibacillus</taxon>
    </lineage>
</organism>
<evidence type="ECO:0000313" key="1">
    <source>
        <dbReference type="EMBL" id="CDQ41893.1"/>
    </source>
</evidence>
<accession>A0A024QH57</accession>
<gene>
    <name evidence="1" type="ORF">BN990_04272</name>
</gene>
<dbReference type="EMBL" id="CCDP010000003">
    <property type="protein sequence ID" value="CDQ41893.1"/>
    <property type="molecule type" value="Genomic_DNA"/>
</dbReference>
<keyword evidence="2" id="KW-1185">Reference proteome</keyword>